<dbReference type="AlphaFoldDB" id="A0A9P4I458"/>
<organism evidence="2 3">
    <name type="scientific">Rhizodiscina lignyota</name>
    <dbReference type="NCBI Taxonomy" id="1504668"/>
    <lineage>
        <taxon>Eukaryota</taxon>
        <taxon>Fungi</taxon>
        <taxon>Dikarya</taxon>
        <taxon>Ascomycota</taxon>
        <taxon>Pezizomycotina</taxon>
        <taxon>Dothideomycetes</taxon>
        <taxon>Pleosporomycetidae</taxon>
        <taxon>Aulographales</taxon>
        <taxon>Rhizodiscinaceae</taxon>
        <taxon>Rhizodiscina</taxon>
    </lineage>
</organism>
<dbReference type="Proteomes" id="UP000799772">
    <property type="component" value="Unassembled WGS sequence"/>
</dbReference>
<feature type="chain" id="PRO_5040275346" evidence="1">
    <location>
        <begin position="21"/>
        <end position="276"/>
    </location>
</feature>
<feature type="signal peptide" evidence="1">
    <location>
        <begin position="1"/>
        <end position="20"/>
    </location>
</feature>
<proteinExistence type="predicted"/>
<gene>
    <name evidence="2" type="ORF">NA57DRAFT_80438</name>
</gene>
<sequence length="276" mass="29955">MKTFLGWILLSSTLLSRVFAEGPRGAAERILYYYAYLAEEITVPDEDDRNIGAGCPGSLAGSRCTFNKFCEYIWKAKKGQSITRPAVTVLGAGEDFTKVPISNLYNRILTWEDPVSRFGITGAVDANRVFLDASNWYDMLSRVADSLGDLGGMDLSGDARQALANTIITDGKEAANLVHDMRFQDMEKFRKKAVAKKLGLTVPDLQLKPGRNTLNIPGNWETIDAPGTIIKLQGSHPNIATELGTAIHEWQTGSAAAVGHWSAVCSADAAQRLAGC</sequence>
<accession>A0A9P4I458</accession>
<evidence type="ECO:0000313" key="2">
    <source>
        <dbReference type="EMBL" id="KAF2094640.1"/>
    </source>
</evidence>
<keyword evidence="1" id="KW-0732">Signal</keyword>
<protein>
    <submittedName>
        <fullName evidence="2">Uncharacterized protein</fullName>
    </submittedName>
</protein>
<comment type="caution">
    <text evidence="2">The sequence shown here is derived from an EMBL/GenBank/DDBJ whole genome shotgun (WGS) entry which is preliminary data.</text>
</comment>
<evidence type="ECO:0000313" key="3">
    <source>
        <dbReference type="Proteomes" id="UP000799772"/>
    </source>
</evidence>
<evidence type="ECO:0000256" key="1">
    <source>
        <dbReference type="SAM" id="SignalP"/>
    </source>
</evidence>
<dbReference type="EMBL" id="ML978134">
    <property type="protein sequence ID" value="KAF2094640.1"/>
    <property type="molecule type" value="Genomic_DNA"/>
</dbReference>
<reference evidence="2" key="1">
    <citation type="journal article" date="2020" name="Stud. Mycol.">
        <title>101 Dothideomycetes genomes: a test case for predicting lifestyles and emergence of pathogens.</title>
        <authorList>
            <person name="Haridas S."/>
            <person name="Albert R."/>
            <person name="Binder M."/>
            <person name="Bloem J."/>
            <person name="Labutti K."/>
            <person name="Salamov A."/>
            <person name="Andreopoulos B."/>
            <person name="Baker S."/>
            <person name="Barry K."/>
            <person name="Bills G."/>
            <person name="Bluhm B."/>
            <person name="Cannon C."/>
            <person name="Castanera R."/>
            <person name="Culley D."/>
            <person name="Daum C."/>
            <person name="Ezra D."/>
            <person name="Gonzalez J."/>
            <person name="Henrissat B."/>
            <person name="Kuo A."/>
            <person name="Liang C."/>
            <person name="Lipzen A."/>
            <person name="Lutzoni F."/>
            <person name="Magnuson J."/>
            <person name="Mondo S."/>
            <person name="Nolan M."/>
            <person name="Ohm R."/>
            <person name="Pangilinan J."/>
            <person name="Park H.-J."/>
            <person name="Ramirez L."/>
            <person name="Alfaro M."/>
            <person name="Sun H."/>
            <person name="Tritt A."/>
            <person name="Yoshinaga Y."/>
            <person name="Zwiers L.-H."/>
            <person name="Turgeon B."/>
            <person name="Goodwin S."/>
            <person name="Spatafora J."/>
            <person name="Crous P."/>
            <person name="Grigoriev I."/>
        </authorList>
    </citation>
    <scope>NUCLEOTIDE SEQUENCE</scope>
    <source>
        <strain evidence="2">CBS 133067</strain>
    </source>
</reference>
<name>A0A9P4I458_9PEZI</name>
<dbReference type="OrthoDB" id="5030330at2759"/>
<keyword evidence="3" id="KW-1185">Reference proteome</keyword>